<gene>
    <name evidence="1" type="ORF">AA0113_g6998</name>
</gene>
<comment type="caution">
    <text evidence="1">The sequence shown here is derived from an EMBL/GenBank/DDBJ whole genome shotgun (WGS) entry which is preliminary data.</text>
</comment>
<name>A0A4Q4RSQ7_9PLEO</name>
<evidence type="ECO:0000313" key="2">
    <source>
        <dbReference type="Proteomes" id="UP000293823"/>
    </source>
</evidence>
<evidence type="ECO:0000313" key="1">
    <source>
        <dbReference type="EMBL" id="RYO60203.1"/>
    </source>
</evidence>
<organism evidence="1 2">
    <name type="scientific">Alternaria arborescens</name>
    <dbReference type="NCBI Taxonomy" id="156630"/>
    <lineage>
        <taxon>Eukaryota</taxon>
        <taxon>Fungi</taxon>
        <taxon>Dikarya</taxon>
        <taxon>Ascomycota</taxon>
        <taxon>Pezizomycotina</taxon>
        <taxon>Dothideomycetes</taxon>
        <taxon>Pleosporomycetidae</taxon>
        <taxon>Pleosporales</taxon>
        <taxon>Pleosporineae</taxon>
        <taxon>Pleosporaceae</taxon>
        <taxon>Alternaria</taxon>
        <taxon>Alternaria sect. Alternaria</taxon>
    </lineage>
</organism>
<accession>A0A4Q4RSQ7</accession>
<dbReference type="EMBL" id="PEJP01000026">
    <property type="protein sequence ID" value="RYO60203.1"/>
    <property type="molecule type" value="Genomic_DNA"/>
</dbReference>
<protein>
    <submittedName>
        <fullName evidence="1">Uncharacterized protein</fullName>
    </submittedName>
</protein>
<dbReference type="Proteomes" id="UP000293823">
    <property type="component" value="Unassembled WGS sequence"/>
</dbReference>
<keyword evidence="2" id="KW-1185">Reference proteome</keyword>
<reference evidence="2" key="1">
    <citation type="journal article" date="2019" name="bioRxiv">
        <title>Genomics, evolutionary history and diagnostics of the Alternaria alternata species group including apple and Asian pear pathotypes.</title>
        <authorList>
            <person name="Armitage A.D."/>
            <person name="Cockerton H.M."/>
            <person name="Sreenivasaprasad S."/>
            <person name="Woodhall J.W."/>
            <person name="Lane C.R."/>
            <person name="Harrison R.J."/>
            <person name="Clarkson J.P."/>
        </authorList>
    </citation>
    <scope>NUCLEOTIDE SEQUENCE [LARGE SCALE GENOMIC DNA]</scope>
    <source>
        <strain evidence="2">RGR 97.0016</strain>
    </source>
</reference>
<proteinExistence type="predicted"/>
<dbReference type="AlphaFoldDB" id="A0A4Q4RSQ7"/>
<sequence length="77" mass="8681">MGKNSVPSIYGMRAFVESGKPNKEEFTKSRNFMNQKEFAASWSSTNNGYANSYWNTRRIVTVIAGSSFEPTEESSEL</sequence>